<evidence type="ECO:0000259" key="1">
    <source>
        <dbReference type="PROSITE" id="PS51737"/>
    </source>
</evidence>
<organism evidence="2 3">
    <name type="scientific">Amycolatopsis camponoti</name>
    <dbReference type="NCBI Taxonomy" id="2606593"/>
    <lineage>
        <taxon>Bacteria</taxon>
        <taxon>Bacillati</taxon>
        <taxon>Actinomycetota</taxon>
        <taxon>Actinomycetes</taxon>
        <taxon>Pseudonocardiales</taxon>
        <taxon>Pseudonocardiaceae</taxon>
        <taxon>Amycolatopsis</taxon>
    </lineage>
</organism>
<dbReference type="Pfam" id="PF13408">
    <property type="entry name" value="Zn_ribbon_recom"/>
    <property type="match status" value="1"/>
</dbReference>
<dbReference type="AlphaFoldDB" id="A0A6I8LZ00"/>
<dbReference type="Pfam" id="PF07508">
    <property type="entry name" value="Recombinase"/>
    <property type="match status" value="1"/>
</dbReference>
<dbReference type="Proteomes" id="UP000399805">
    <property type="component" value="Unassembled WGS sequence"/>
</dbReference>
<name>A0A6I8LZ00_9PSEU</name>
<reference evidence="2 3" key="1">
    <citation type="submission" date="2019-09" db="EMBL/GenBank/DDBJ databases">
        <authorList>
            <person name="Leyn A S."/>
        </authorList>
    </citation>
    <scope>NUCLEOTIDE SEQUENCE [LARGE SCALE GENOMIC DNA]</scope>
    <source>
        <strain evidence="2">AA231_1</strain>
    </source>
</reference>
<dbReference type="GO" id="GO:0000150">
    <property type="term" value="F:DNA strand exchange activity"/>
    <property type="evidence" value="ECO:0007669"/>
    <property type="project" value="InterPro"/>
</dbReference>
<dbReference type="InterPro" id="IPR011109">
    <property type="entry name" value="DNA_bind_recombinase_dom"/>
</dbReference>
<evidence type="ECO:0000313" key="3">
    <source>
        <dbReference type="Proteomes" id="UP000399805"/>
    </source>
</evidence>
<dbReference type="PROSITE" id="PS51737">
    <property type="entry name" value="RECOMBINASE_DNA_BIND"/>
    <property type="match status" value="1"/>
</dbReference>
<dbReference type="Gene3D" id="3.90.1750.20">
    <property type="entry name" value="Putative Large Serine Recombinase, Chain B, Domain 2"/>
    <property type="match status" value="1"/>
</dbReference>
<dbReference type="SMART" id="SM00857">
    <property type="entry name" value="Resolvase"/>
    <property type="match status" value="1"/>
</dbReference>
<evidence type="ECO:0000313" key="2">
    <source>
        <dbReference type="EMBL" id="VVJ21648.1"/>
    </source>
</evidence>
<dbReference type="InterPro" id="IPR025827">
    <property type="entry name" value="Zn_ribbon_recom_dom"/>
</dbReference>
<dbReference type="PANTHER" id="PTHR30461:SF23">
    <property type="entry name" value="DNA RECOMBINASE-RELATED"/>
    <property type="match status" value="1"/>
</dbReference>
<dbReference type="SUPFAM" id="SSF53041">
    <property type="entry name" value="Resolvase-like"/>
    <property type="match status" value="1"/>
</dbReference>
<dbReference type="InterPro" id="IPR038109">
    <property type="entry name" value="DNA_bind_recomb_sf"/>
</dbReference>
<accession>A0A6I8LZ00</accession>
<dbReference type="Gene3D" id="3.40.50.1390">
    <property type="entry name" value="Resolvase, N-terminal catalytic domain"/>
    <property type="match status" value="1"/>
</dbReference>
<proteinExistence type="predicted"/>
<dbReference type="InterPro" id="IPR036162">
    <property type="entry name" value="Resolvase-like_N_sf"/>
</dbReference>
<dbReference type="InterPro" id="IPR006119">
    <property type="entry name" value="Resolv_N"/>
</dbReference>
<dbReference type="Pfam" id="PF00239">
    <property type="entry name" value="Resolvase"/>
    <property type="match status" value="1"/>
</dbReference>
<keyword evidence="3" id="KW-1185">Reference proteome</keyword>
<dbReference type="CDD" id="cd00338">
    <property type="entry name" value="Ser_Recombinase"/>
    <property type="match status" value="1"/>
</dbReference>
<feature type="domain" description="Recombinase" evidence="1">
    <location>
        <begin position="164"/>
        <end position="325"/>
    </location>
</feature>
<dbReference type="RefSeq" id="WP_230862818.1">
    <property type="nucleotide sequence ID" value="NZ_CABVGP010000002.1"/>
</dbReference>
<dbReference type="GO" id="GO:0003677">
    <property type="term" value="F:DNA binding"/>
    <property type="evidence" value="ECO:0007669"/>
    <property type="project" value="InterPro"/>
</dbReference>
<dbReference type="EMBL" id="CABVGP010000002">
    <property type="protein sequence ID" value="VVJ21648.1"/>
    <property type="molecule type" value="Genomic_DNA"/>
</dbReference>
<dbReference type="InterPro" id="IPR050639">
    <property type="entry name" value="SSR_resolvase"/>
</dbReference>
<dbReference type="PANTHER" id="PTHR30461">
    <property type="entry name" value="DNA-INVERTASE FROM LAMBDOID PROPHAGE"/>
    <property type="match status" value="1"/>
</dbReference>
<sequence>MQSFAFYGRCSTEDQQDPATSRSWQLRNACRFIAPLGGQVVEEYFDVGQSRSVPWHRRPEAGRLLDGLKPTTRRWTAVVGGEGTRCWFGNQFSLTAPRMAAYNVELWVTELGGPYQPRTPPHTMLMSLLGGISESERQHVQARVRASMDAQVINEGRHEGGRPPYGYIVIDGGPHPHPRKAADGLQLRVLHIDDEAATVVRRIFTEYLRSLGDHAIATGLNRDRIPCPSARHPEQNTHRRGDRWLGRTIRSILENPRYTGYAVFGRWTKTEVLLDPDDVSAGHTVRFRRASPDRVVRSRLPAHPAIVTVQQFTQVQLRRRAKTLAGRSRAERHGRRTRHEYLFQGLIRCATCDRKMESSTTGRHHYYRCVQRGTSRRATHPHSVSVREDRVHKVVSAWLAELDAESAPSGREIDHIDPASAQRTDLAEIYRDLQLVVAYDHRTATLAMSLKLVGVDAQLRNRLAL</sequence>
<protein>
    <submittedName>
        <fullName evidence="2">Site-specific recombinase</fullName>
    </submittedName>
</protein>
<gene>
    <name evidence="2" type="ORF">AA23TX_06669</name>
</gene>